<feature type="domain" description="NOMO fifth transthyretin-like" evidence="5">
    <location>
        <begin position="393"/>
        <end position="468"/>
    </location>
</feature>
<keyword evidence="2" id="KW-0472">Membrane</keyword>
<dbReference type="InterPro" id="IPR055075">
    <property type="entry name" value="NOMO-like_N"/>
</dbReference>
<name>A0A1I8BNW5_MELHA</name>
<evidence type="ECO:0000259" key="5">
    <source>
        <dbReference type="Pfam" id="PF23194"/>
    </source>
</evidence>
<dbReference type="OMA" id="RNGQDQM"/>
<dbReference type="InterPro" id="IPR051417">
    <property type="entry name" value="SDr/BOS_complex"/>
</dbReference>
<dbReference type="Pfam" id="PF22898">
    <property type="entry name" value="NOMO1-like_1st"/>
    <property type="match status" value="1"/>
</dbReference>
<keyword evidence="2" id="KW-0812">Transmembrane</keyword>
<evidence type="ECO:0000256" key="2">
    <source>
        <dbReference type="SAM" id="Phobius"/>
    </source>
</evidence>
<dbReference type="PANTHER" id="PTHR23303:SF14">
    <property type="entry name" value="BOS COMPLEX SUBUNIT NOMO1-RELATED"/>
    <property type="match status" value="1"/>
</dbReference>
<accession>A0A1I8BNW5</accession>
<dbReference type="InterPro" id="IPR013784">
    <property type="entry name" value="Carb-bd-like_fold"/>
</dbReference>
<evidence type="ECO:0000259" key="4">
    <source>
        <dbReference type="Pfam" id="PF22898"/>
    </source>
</evidence>
<feature type="transmembrane region" description="Helical" evidence="2">
    <location>
        <begin position="506"/>
        <end position="528"/>
    </location>
</feature>
<protein>
    <submittedName>
        <fullName evidence="7">Nodal modulator 1</fullName>
    </submittedName>
</protein>
<feature type="signal peptide" evidence="3">
    <location>
        <begin position="1"/>
        <end position="22"/>
    </location>
</feature>
<dbReference type="Proteomes" id="UP000095281">
    <property type="component" value="Unplaced"/>
</dbReference>
<dbReference type="GO" id="GO:0005789">
    <property type="term" value="C:endoplasmic reticulum membrane"/>
    <property type="evidence" value="ECO:0007669"/>
    <property type="project" value="TreeGrafter"/>
</dbReference>
<feature type="domain" description="NOMO-like N-terminal beta-sandwich" evidence="4">
    <location>
        <begin position="29"/>
        <end position="110"/>
    </location>
</feature>
<dbReference type="GO" id="GO:0030246">
    <property type="term" value="F:carbohydrate binding"/>
    <property type="evidence" value="ECO:0007669"/>
    <property type="project" value="InterPro"/>
</dbReference>
<keyword evidence="1 3" id="KW-0732">Signal</keyword>
<feature type="chain" id="PRO_5009316001" evidence="3">
    <location>
        <begin position="23"/>
        <end position="624"/>
    </location>
</feature>
<organism evidence="6 7">
    <name type="scientific">Meloidogyne hapla</name>
    <name type="common">Root-knot nematode worm</name>
    <dbReference type="NCBI Taxonomy" id="6305"/>
    <lineage>
        <taxon>Eukaryota</taxon>
        <taxon>Metazoa</taxon>
        <taxon>Ecdysozoa</taxon>
        <taxon>Nematoda</taxon>
        <taxon>Chromadorea</taxon>
        <taxon>Rhabditida</taxon>
        <taxon>Tylenchina</taxon>
        <taxon>Tylenchomorpha</taxon>
        <taxon>Tylenchoidea</taxon>
        <taxon>Meloidogynidae</taxon>
        <taxon>Meloidogyninae</taxon>
        <taxon>Meloidogyne</taxon>
    </lineage>
</organism>
<dbReference type="PANTHER" id="PTHR23303">
    <property type="entry name" value="CARBOXYPEPTIDASE REGULATORY REGION-CONTAINING"/>
    <property type="match status" value="1"/>
</dbReference>
<dbReference type="InterPro" id="IPR056190">
    <property type="entry name" value="NOMO_5th"/>
</dbReference>
<reference evidence="7" key="1">
    <citation type="submission" date="2016-11" db="UniProtKB">
        <authorList>
            <consortium name="WormBaseParasite"/>
        </authorList>
    </citation>
    <scope>IDENTIFICATION</scope>
</reference>
<evidence type="ECO:0000256" key="1">
    <source>
        <dbReference type="ARBA" id="ARBA00022729"/>
    </source>
</evidence>
<keyword evidence="2" id="KW-1133">Transmembrane helix</keyword>
<dbReference type="WBParaSite" id="MhA1_Contig388.frz3.gene15">
    <property type="protein sequence ID" value="MhA1_Contig388.frz3.gene15"/>
    <property type="gene ID" value="MhA1_Contig388.frz3.gene15"/>
</dbReference>
<keyword evidence="6" id="KW-1185">Reference proteome</keyword>
<evidence type="ECO:0000313" key="7">
    <source>
        <dbReference type="WBParaSite" id="MhA1_Contig388.frz3.gene15"/>
    </source>
</evidence>
<dbReference type="Pfam" id="PF23194">
    <property type="entry name" value="NOMO_5th"/>
    <property type="match status" value="1"/>
</dbReference>
<evidence type="ECO:0000256" key="3">
    <source>
        <dbReference type="SAM" id="SignalP"/>
    </source>
</evidence>
<dbReference type="SUPFAM" id="SSF49452">
    <property type="entry name" value="Starch-binding domain-like"/>
    <property type="match status" value="1"/>
</dbReference>
<proteinExistence type="predicted"/>
<evidence type="ECO:0000313" key="6">
    <source>
        <dbReference type="Proteomes" id="UP000095281"/>
    </source>
</evidence>
<dbReference type="AlphaFoldDB" id="A0A1I8BNW5"/>
<sequence>MFFYLLNCYLFLLPFVAHTISGKVISCEGNVNSDIYLDFSLIKINLYTLKGDLKYVTDCNPKNGNFLIPIYIDGEYLIKIIAPDGYFFDPELHKIEVIGQNGCSKELNFNLFGLKISGKVLNGQDSSLDLQLSNQDGKLIERTVVDENGNYNFITKPGKYEISPISGSAQCLSQSSVKLEVGTVPMKIKPDIRIEGHSLTVKVKDEEGESFQGATVILQSDKEIKSENLPITSERPQPHNEGQKWFYEFKTNYSGSTLINCLPPGKYILNAIANKQKVFSLIEPLFNNIDPLFGERIVEVNSKTPEVTIYVNYFNLFGNVFTAKGSPLGHVTIKLDGEFKTISDEGGKFILTNVSPGSHVIKAEKEHFEFNRLHLHVSTKMIGQIKFSPNRISICGQILLAEEIDGISFQISYLPDNLHSLLSTNFEGKFCSMFKPGRYKIKPISSMFLYPNQIELVLNEGPILDLKFIQQKNTSITTETRQTSMHEAMMNVLTIVSSWGSIVQTWMAFFGAVMAILGLLVCVSIFLYQTINEMRSGISRIETEQTQMRNGQTQMRTQMRNDRIQLRALRNGQDQMRTEMNSMRTRMRNDRIQLRALRNGQDQMRTQMRDDMLRVSNAIQSLQK</sequence>